<gene>
    <name evidence="1" type="ORF">SAMN04487955_1208</name>
</gene>
<protein>
    <submittedName>
        <fullName evidence="1">Uncharacterized protein</fullName>
    </submittedName>
</protein>
<accession>A0A1I7KGN5</accession>
<name>A0A1I7KGN5_9GAMM</name>
<reference evidence="2" key="1">
    <citation type="submission" date="2016-10" db="EMBL/GenBank/DDBJ databases">
        <authorList>
            <person name="Varghese N."/>
            <person name="Submissions S."/>
        </authorList>
    </citation>
    <scope>NUCLEOTIDE SEQUENCE [LARGE SCALE GENOMIC DNA]</scope>
    <source>
        <strain evidence="2">CGMCC 1.6981</strain>
    </source>
</reference>
<sequence>MTKCNSCPMRYGIAMADYCRYFAGNDRAALVLIVAIELGRSAFARSHHRTALDAVPMAH</sequence>
<proteinExistence type="predicted"/>
<keyword evidence="2" id="KW-1185">Reference proteome</keyword>
<dbReference type="AlphaFoldDB" id="A0A1I7KGN5"/>
<dbReference type="Proteomes" id="UP000198693">
    <property type="component" value="Unassembled WGS sequence"/>
</dbReference>
<organism evidence="1 2">
    <name type="scientific">Halomonas korlensis</name>
    <dbReference type="NCBI Taxonomy" id="463301"/>
    <lineage>
        <taxon>Bacteria</taxon>
        <taxon>Pseudomonadati</taxon>
        <taxon>Pseudomonadota</taxon>
        <taxon>Gammaproteobacteria</taxon>
        <taxon>Oceanospirillales</taxon>
        <taxon>Halomonadaceae</taxon>
        <taxon>Halomonas</taxon>
    </lineage>
</organism>
<evidence type="ECO:0000313" key="2">
    <source>
        <dbReference type="Proteomes" id="UP000198693"/>
    </source>
</evidence>
<evidence type="ECO:0000313" key="1">
    <source>
        <dbReference type="EMBL" id="SFU96591.1"/>
    </source>
</evidence>
<dbReference type="EMBL" id="FPBP01000020">
    <property type="protein sequence ID" value="SFU96591.1"/>
    <property type="molecule type" value="Genomic_DNA"/>
</dbReference>